<gene>
    <name evidence="1" type="ORF">ACFSJU_15000</name>
</gene>
<name>A0ABW4ZPK6_9SPHI</name>
<dbReference type="Proteomes" id="UP001597387">
    <property type="component" value="Unassembled WGS sequence"/>
</dbReference>
<sequence length="58" mass="6497">MMINLWFKNTNRIYKKNVCLYCVLILTDELVEMSGSVFTGYLFAGLEIAASGQAMARG</sequence>
<keyword evidence="2" id="KW-1185">Reference proteome</keyword>
<accession>A0ABW4ZPK6</accession>
<comment type="caution">
    <text evidence="1">The sequence shown here is derived from an EMBL/GenBank/DDBJ whole genome shotgun (WGS) entry which is preliminary data.</text>
</comment>
<organism evidence="1 2">
    <name type="scientific">Paradesertivirga mongoliensis</name>
    <dbReference type="NCBI Taxonomy" id="2100740"/>
    <lineage>
        <taxon>Bacteria</taxon>
        <taxon>Pseudomonadati</taxon>
        <taxon>Bacteroidota</taxon>
        <taxon>Sphingobacteriia</taxon>
        <taxon>Sphingobacteriales</taxon>
        <taxon>Sphingobacteriaceae</taxon>
        <taxon>Paradesertivirga</taxon>
    </lineage>
</organism>
<reference evidence="2" key="1">
    <citation type="journal article" date="2019" name="Int. J. Syst. Evol. Microbiol.">
        <title>The Global Catalogue of Microorganisms (GCM) 10K type strain sequencing project: providing services to taxonomists for standard genome sequencing and annotation.</title>
        <authorList>
            <consortium name="The Broad Institute Genomics Platform"/>
            <consortium name="The Broad Institute Genome Sequencing Center for Infectious Disease"/>
            <person name="Wu L."/>
            <person name="Ma J."/>
        </authorList>
    </citation>
    <scope>NUCLEOTIDE SEQUENCE [LARGE SCALE GENOMIC DNA]</scope>
    <source>
        <strain evidence="2">KCTC 42217</strain>
    </source>
</reference>
<protein>
    <submittedName>
        <fullName evidence="1">Uncharacterized protein</fullName>
    </submittedName>
</protein>
<dbReference type="EMBL" id="JBHUHZ010000002">
    <property type="protein sequence ID" value="MFD2163716.1"/>
    <property type="molecule type" value="Genomic_DNA"/>
</dbReference>
<dbReference type="RefSeq" id="WP_255900373.1">
    <property type="nucleotide sequence ID" value="NZ_JAFMZO010000002.1"/>
</dbReference>
<proteinExistence type="predicted"/>
<evidence type="ECO:0000313" key="2">
    <source>
        <dbReference type="Proteomes" id="UP001597387"/>
    </source>
</evidence>
<evidence type="ECO:0000313" key="1">
    <source>
        <dbReference type="EMBL" id="MFD2163716.1"/>
    </source>
</evidence>